<protein>
    <submittedName>
        <fullName evidence="2">Uncharacterized protein DUF955</fullName>
    </submittedName>
</protein>
<proteinExistence type="predicted"/>
<dbReference type="AlphaFoldDB" id="A0A562NGA9"/>
<accession>A0A562NGA9</accession>
<dbReference type="Pfam" id="PF06114">
    <property type="entry name" value="Peptidase_M78"/>
    <property type="match status" value="1"/>
</dbReference>
<name>A0A562NGA9_9HYPH</name>
<dbReference type="PANTHER" id="PTHR43236">
    <property type="entry name" value="ANTITOXIN HIGA1"/>
    <property type="match status" value="1"/>
</dbReference>
<sequence length="176" mass="19126">MMRRADKKTARDTAKALLDRYVVRAAPVPVERIAKSLGVRVEYAPLDGDLSGLAHVRNGVPIIGVNTLHTPARQRFTLAHELAHIQLHRHELEGTVHVDRGSLRRDALAAAGTDPTEIEANTFAAELLMPTDLLMAALDGHSVDLEDDAAIGSLAKRFRVSEAAIRYRLSSLGEPG</sequence>
<evidence type="ECO:0000313" key="2">
    <source>
        <dbReference type="EMBL" id="TWI31108.1"/>
    </source>
</evidence>
<organism evidence="2 3">
    <name type="scientific">Mesorhizobium tianshanense</name>
    <dbReference type="NCBI Taxonomy" id="39844"/>
    <lineage>
        <taxon>Bacteria</taxon>
        <taxon>Pseudomonadati</taxon>
        <taxon>Pseudomonadota</taxon>
        <taxon>Alphaproteobacteria</taxon>
        <taxon>Hyphomicrobiales</taxon>
        <taxon>Phyllobacteriaceae</taxon>
        <taxon>Mesorhizobium</taxon>
    </lineage>
</organism>
<dbReference type="PANTHER" id="PTHR43236:SF2">
    <property type="entry name" value="BLL0069 PROTEIN"/>
    <property type="match status" value="1"/>
</dbReference>
<comment type="caution">
    <text evidence="2">The sequence shown here is derived from an EMBL/GenBank/DDBJ whole genome shotgun (WGS) entry which is preliminary data.</text>
</comment>
<dbReference type="RefSeq" id="WP_322791142.1">
    <property type="nucleotide sequence ID" value="NZ_BSPF01000064.1"/>
</dbReference>
<dbReference type="Gene3D" id="1.10.10.2910">
    <property type="match status" value="1"/>
</dbReference>
<dbReference type="Proteomes" id="UP000317122">
    <property type="component" value="Unassembled WGS sequence"/>
</dbReference>
<reference evidence="2 3" key="1">
    <citation type="journal article" date="2015" name="Stand. Genomic Sci.">
        <title>Genomic Encyclopedia of Bacterial and Archaeal Type Strains, Phase III: the genomes of soil and plant-associated and newly described type strains.</title>
        <authorList>
            <person name="Whitman W.B."/>
            <person name="Woyke T."/>
            <person name="Klenk H.P."/>
            <person name="Zhou Y."/>
            <person name="Lilburn T.G."/>
            <person name="Beck B.J."/>
            <person name="De Vos P."/>
            <person name="Vandamme P."/>
            <person name="Eisen J.A."/>
            <person name="Garrity G."/>
            <person name="Hugenholtz P."/>
            <person name="Kyrpides N.C."/>
        </authorList>
    </citation>
    <scope>NUCLEOTIDE SEQUENCE [LARGE SCALE GENOMIC DNA]</scope>
    <source>
        <strain evidence="2 3">CGMCC 1.2546</strain>
    </source>
</reference>
<evidence type="ECO:0000259" key="1">
    <source>
        <dbReference type="Pfam" id="PF06114"/>
    </source>
</evidence>
<evidence type="ECO:0000313" key="3">
    <source>
        <dbReference type="Proteomes" id="UP000317122"/>
    </source>
</evidence>
<dbReference type="InterPro" id="IPR010359">
    <property type="entry name" value="IrrE_HExxH"/>
</dbReference>
<dbReference type="InterPro" id="IPR052345">
    <property type="entry name" value="Rad_response_metalloprotease"/>
</dbReference>
<gene>
    <name evidence="2" type="ORF">IQ26_04611</name>
</gene>
<dbReference type="EMBL" id="VLKT01000031">
    <property type="protein sequence ID" value="TWI31108.1"/>
    <property type="molecule type" value="Genomic_DNA"/>
</dbReference>
<keyword evidence="3" id="KW-1185">Reference proteome</keyword>
<feature type="domain" description="IrrE N-terminal-like" evidence="1">
    <location>
        <begin position="34"/>
        <end position="170"/>
    </location>
</feature>